<comment type="caution">
    <text evidence="7">The sequence shown here is derived from an EMBL/GenBank/DDBJ whole genome shotgun (WGS) entry which is preliminary data.</text>
</comment>
<dbReference type="Pfam" id="PF25944">
    <property type="entry name" value="Beta-barrel_RND"/>
    <property type="match status" value="1"/>
</dbReference>
<dbReference type="AlphaFoldDB" id="A0A549SE39"/>
<reference evidence="7 8" key="1">
    <citation type="submission" date="2019-07" db="EMBL/GenBank/DDBJ databases">
        <title>Ln-dependent methylotrophs.</title>
        <authorList>
            <person name="Tani A."/>
        </authorList>
    </citation>
    <scope>NUCLEOTIDE SEQUENCE [LARGE SCALE GENOMIC DNA]</scope>
    <source>
        <strain evidence="7 8">SM89A</strain>
    </source>
</reference>
<dbReference type="PROSITE" id="PS51257">
    <property type="entry name" value="PROKAR_LIPOPROTEIN"/>
    <property type="match status" value="1"/>
</dbReference>
<evidence type="ECO:0000313" key="7">
    <source>
        <dbReference type="EMBL" id="TRL27081.1"/>
    </source>
</evidence>
<dbReference type="SUPFAM" id="SSF111369">
    <property type="entry name" value="HlyD-like secretion proteins"/>
    <property type="match status" value="1"/>
</dbReference>
<protein>
    <submittedName>
        <fullName evidence="7">Efflux RND transporter periplasmic adaptor subunit</fullName>
    </submittedName>
</protein>
<dbReference type="FunFam" id="2.40.420.20:FF:000001">
    <property type="entry name" value="Efflux RND transporter periplasmic adaptor subunit"/>
    <property type="match status" value="1"/>
</dbReference>
<dbReference type="InterPro" id="IPR006143">
    <property type="entry name" value="RND_pump_MFP"/>
</dbReference>
<dbReference type="Pfam" id="PF25967">
    <property type="entry name" value="RND-MFP_C"/>
    <property type="match status" value="1"/>
</dbReference>
<feature type="domain" description="Multidrug resistance protein MdtA-like C-terminal permuted SH3" evidence="6">
    <location>
        <begin position="303"/>
        <end position="361"/>
    </location>
</feature>
<dbReference type="Gene3D" id="2.40.30.170">
    <property type="match status" value="1"/>
</dbReference>
<comment type="subcellular location">
    <subcellularLocation>
        <location evidence="1">Cell envelope</location>
    </subcellularLocation>
</comment>
<comment type="similarity">
    <text evidence="2">Belongs to the membrane fusion protein (MFP) (TC 8.A.1) family.</text>
</comment>
<dbReference type="Gene3D" id="2.40.420.20">
    <property type="match status" value="1"/>
</dbReference>
<feature type="domain" description="Multidrug resistance protein MdtA-like barrel-sandwich hybrid" evidence="4">
    <location>
        <begin position="61"/>
        <end position="200"/>
    </location>
</feature>
<dbReference type="NCBIfam" id="TIGR01730">
    <property type="entry name" value="RND_mfp"/>
    <property type="match status" value="1"/>
</dbReference>
<feature type="domain" description="Multidrug resistance protein MdtA-like alpha-helical hairpin" evidence="3">
    <location>
        <begin position="102"/>
        <end position="170"/>
    </location>
</feature>
<dbReference type="Pfam" id="PF25876">
    <property type="entry name" value="HH_MFP_RND"/>
    <property type="match status" value="1"/>
</dbReference>
<dbReference type="GO" id="GO:0046677">
    <property type="term" value="P:response to antibiotic"/>
    <property type="evidence" value="ECO:0007669"/>
    <property type="project" value="TreeGrafter"/>
</dbReference>
<gene>
    <name evidence="7" type="ORF">FM996_19070</name>
</gene>
<evidence type="ECO:0000256" key="2">
    <source>
        <dbReference type="ARBA" id="ARBA00009477"/>
    </source>
</evidence>
<dbReference type="PANTHER" id="PTHR30158:SF3">
    <property type="entry name" value="MULTIDRUG EFFLUX PUMP SUBUNIT ACRA-RELATED"/>
    <property type="match status" value="1"/>
</dbReference>
<dbReference type="Proteomes" id="UP000316781">
    <property type="component" value="Unassembled WGS sequence"/>
</dbReference>
<evidence type="ECO:0000259" key="5">
    <source>
        <dbReference type="Pfam" id="PF25944"/>
    </source>
</evidence>
<dbReference type="InterPro" id="IPR058627">
    <property type="entry name" value="MdtA-like_C"/>
</dbReference>
<name>A0A549SE39_METSR</name>
<evidence type="ECO:0000259" key="4">
    <source>
        <dbReference type="Pfam" id="PF25917"/>
    </source>
</evidence>
<dbReference type="Gene3D" id="2.40.50.100">
    <property type="match status" value="1"/>
</dbReference>
<accession>A0A549SE39</accession>
<evidence type="ECO:0000313" key="8">
    <source>
        <dbReference type="Proteomes" id="UP000316781"/>
    </source>
</evidence>
<dbReference type="InterPro" id="IPR058625">
    <property type="entry name" value="MdtA-like_BSH"/>
</dbReference>
<organism evidence="7 8">
    <name type="scientific">Methylosinus sporium</name>
    <dbReference type="NCBI Taxonomy" id="428"/>
    <lineage>
        <taxon>Bacteria</taxon>
        <taxon>Pseudomonadati</taxon>
        <taxon>Pseudomonadota</taxon>
        <taxon>Alphaproteobacteria</taxon>
        <taxon>Hyphomicrobiales</taxon>
        <taxon>Methylocystaceae</taxon>
        <taxon>Methylosinus</taxon>
    </lineage>
</organism>
<evidence type="ECO:0000256" key="1">
    <source>
        <dbReference type="ARBA" id="ARBA00004196"/>
    </source>
</evidence>
<dbReference type="GO" id="GO:0005886">
    <property type="term" value="C:plasma membrane"/>
    <property type="evidence" value="ECO:0007669"/>
    <property type="project" value="UniProtKB-SubCell"/>
</dbReference>
<dbReference type="Gene3D" id="1.10.287.470">
    <property type="entry name" value="Helix hairpin bin"/>
    <property type="match status" value="1"/>
</dbReference>
<dbReference type="RefSeq" id="WP_142864338.1">
    <property type="nucleotide sequence ID" value="NZ_VJMF01000091.1"/>
</dbReference>
<dbReference type="InterPro" id="IPR058626">
    <property type="entry name" value="MdtA-like_b-barrel"/>
</dbReference>
<evidence type="ECO:0000259" key="3">
    <source>
        <dbReference type="Pfam" id="PF25876"/>
    </source>
</evidence>
<dbReference type="PANTHER" id="PTHR30158">
    <property type="entry name" value="ACRA/E-RELATED COMPONENT OF DRUG EFFLUX TRANSPORTER"/>
    <property type="match status" value="1"/>
</dbReference>
<sequence length="397" mass="41683">MDIRSAIAAFTAAVALAGCDFMSSDRSKASPVRPEVGVVTLHPRNVAIASELPGRIVASLVAEVRPQVAGIIQKRLFQEGGEVAEGAPLYQIDPAPYRAAHDSAVAALQKAEAAMPSARAKVERYQGLSKKNAVSTQDLEEAVAALAQACAEVATAQANVASAKINLDYTTIKAPIGGRADKSSLTQGALVTAGQADTLTAIRTLDPIYVDLARSSAAILDLRQAIDEGRIRLSDRKLDVKLKLENGWIYPLTGRLEFTEAKVSQTTGTATVRAVFPNPSRLLLPGMYARAIVEEGVAPGGFLVPQRAVARNVRGQATALALGKDDKIEERVLTIGKAIGNNWLVTAGVGDGDRVVVEGLQLVRAGQPATGVEVVIDDATGELRGREPTTAKTQAKG</sequence>
<evidence type="ECO:0000259" key="6">
    <source>
        <dbReference type="Pfam" id="PF25967"/>
    </source>
</evidence>
<dbReference type="GO" id="GO:0022857">
    <property type="term" value="F:transmembrane transporter activity"/>
    <property type="evidence" value="ECO:0007669"/>
    <property type="project" value="InterPro"/>
</dbReference>
<feature type="domain" description="Multidrug resistance protein MdtA-like beta-barrel" evidence="5">
    <location>
        <begin position="207"/>
        <end position="296"/>
    </location>
</feature>
<dbReference type="EMBL" id="VJMF01000091">
    <property type="protein sequence ID" value="TRL27081.1"/>
    <property type="molecule type" value="Genomic_DNA"/>
</dbReference>
<dbReference type="Pfam" id="PF25917">
    <property type="entry name" value="BSH_RND"/>
    <property type="match status" value="1"/>
</dbReference>
<dbReference type="InterPro" id="IPR058624">
    <property type="entry name" value="MdtA-like_HH"/>
</dbReference>
<proteinExistence type="inferred from homology"/>